<feature type="domain" description="HNH nuclease" evidence="1">
    <location>
        <begin position="31"/>
        <end position="120"/>
    </location>
</feature>
<dbReference type="Pfam" id="PF13391">
    <property type="entry name" value="HNH_2"/>
    <property type="match status" value="1"/>
</dbReference>
<evidence type="ECO:0000313" key="2">
    <source>
        <dbReference type="EMBL" id="KAK0432678.1"/>
    </source>
</evidence>
<comment type="caution">
    <text evidence="2">The sequence shown here is derived from an EMBL/GenBank/DDBJ whole genome shotgun (WGS) entry which is preliminary data.</text>
</comment>
<dbReference type="AlphaFoldDB" id="A0AA39MG78"/>
<sequence length="233" mass="26283">MAITVLKRQQHICPLTAFGHRDHYASLSDDPDLDLAEIENSHIFKRAPSSSKVQSRSHLDLISSHLIIPRHGTFDNAKDSYEYAMTTWDIRIVPTVDDASNGIGFEHYCHSAFNRFLFSLHPTDAPNEYTIQLHRPSLKLVFTFPPVGGREHRVIFKDYSNSDPPIPLPNPAYLRLHAAIAGILDMGGAAEVMDEFEDKHGETGSNLLAQSDYKFEDVLSWIGFENSRMVPVH</sequence>
<dbReference type="InterPro" id="IPR003615">
    <property type="entry name" value="HNH_nuc"/>
</dbReference>
<evidence type="ECO:0000259" key="1">
    <source>
        <dbReference type="Pfam" id="PF13391"/>
    </source>
</evidence>
<accession>A0AA39MG78</accession>
<reference evidence="2" key="1">
    <citation type="submission" date="2023-06" db="EMBL/GenBank/DDBJ databases">
        <authorList>
            <consortium name="Lawrence Berkeley National Laboratory"/>
            <person name="Ahrendt S."/>
            <person name="Sahu N."/>
            <person name="Indic B."/>
            <person name="Wong-Bajracharya J."/>
            <person name="Merenyi Z."/>
            <person name="Ke H.-M."/>
            <person name="Monk M."/>
            <person name="Kocsube S."/>
            <person name="Drula E."/>
            <person name="Lipzen A."/>
            <person name="Balint B."/>
            <person name="Henrissat B."/>
            <person name="Andreopoulos B."/>
            <person name="Martin F.M."/>
            <person name="Harder C.B."/>
            <person name="Rigling D."/>
            <person name="Ford K.L."/>
            <person name="Foster G.D."/>
            <person name="Pangilinan J."/>
            <person name="Papanicolaou A."/>
            <person name="Barry K."/>
            <person name="LaButti K."/>
            <person name="Viragh M."/>
            <person name="Koriabine M."/>
            <person name="Yan M."/>
            <person name="Riley R."/>
            <person name="Champramary S."/>
            <person name="Plett K.L."/>
            <person name="Tsai I.J."/>
            <person name="Slot J."/>
            <person name="Sipos G."/>
            <person name="Plett J."/>
            <person name="Nagy L.G."/>
            <person name="Grigoriev I.V."/>
        </authorList>
    </citation>
    <scope>NUCLEOTIDE SEQUENCE</scope>
    <source>
        <strain evidence="2">FPL87.14</strain>
    </source>
</reference>
<evidence type="ECO:0000313" key="3">
    <source>
        <dbReference type="Proteomes" id="UP001175226"/>
    </source>
</evidence>
<dbReference type="Proteomes" id="UP001175226">
    <property type="component" value="Unassembled WGS sequence"/>
</dbReference>
<name>A0AA39MG78_9AGAR</name>
<protein>
    <recommendedName>
        <fullName evidence="1">HNH nuclease domain-containing protein</fullName>
    </recommendedName>
</protein>
<organism evidence="2 3">
    <name type="scientific">Armillaria borealis</name>
    <dbReference type="NCBI Taxonomy" id="47425"/>
    <lineage>
        <taxon>Eukaryota</taxon>
        <taxon>Fungi</taxon>
        <taxon>Dikarya</taxon>
        <taxon>Basidiomycota</taxon>
        <taxon>Agaricomycotina</taxon>
        <taxon>Agaricomycetes</taxon>
        <taxon>Agaricomycetidae</taxon>
        <taxon>Agaricales</taxon>
        <taxon>Marasmiineae</taxon>
        <taxon>Physalacriaceae</taxon>
        <taxon>Armillaria</taxon>
    </lineage>
</organism>
<proteinExistence type="predicted"/>
<dbReference type="EMBL" id="JAUEPT010000091">
    <property type="protein sequence ID" value="KAK0432678.1"/>
    <property type="molecule type" value="Genomic_DNA"/>
</dbReference>
<keyword evidence="3" id="KW-1185">Reference proteome</keyword>
<gene>
    <name evidence="2" type="ORF">EV421DRAFT_1910785</name>
</gene>